<feature type="transmembrane region" description="Helical" evidence="1">
    <location>
        <begin position="195"/>
        <end position="219"/>
    </location>
</feature>
<dbReference type="AlphaFoldDB" id="A0A4Z0P8E2"/>
<proteinExistence type="predicted"/>
<organism evidence="3 4">
    <name type="scientific">Hymenobacter fodinae</name>
    <dbReference type="NCBI Taxonomy" id="2510796"/>
    <lineage>
        <taxon>Bacteria</taxon>
        <taxon>Pseudomonadati</taxon>
        <taxon>Bacteroidota</taxon>
        <taxon>Cytophagia</taxon>
        <taxon>Cytophagales</taxon>
        <taxon>Hymenobacteraceae</taxon>
        <taxon>Hymenobacter</taxon>
    </lineage>
</organism>
<gene>
    <name evidence="3" type="ORF">EU556_12110</name>
</gene>
<keyword evidence="1" id="KW-0472">Membrane</keyword>
<dbReference type="RefSeq" id="WP_135434360.1">
    <property type="nucleotide sequence ID" value="NZ_SRLA01000002.1"/>
</dbReference>
<feature type="transmembrane region" description="Helical" evidence="1">
    <location>
        <begin position="122"/>
        <end position="144"/>
    </location>
</feature>
<dbReference type="Proteomes" id="UP000298337">
    <property type="component" value="Unassembled WGS sequence"/>
</dbReference>
<sequence>MQSAIELAALPQKARSRVQAIDVVRGLVMVIMALDHVRELWSPTAFRPEDLTQASGALFFTRWITHFCAPTFVFLAGVSIWLLQQKKSSRGATSRFLLTRGLWLIALEVVLITFLLEWSYNLVLLEVIWVIGGGMVLLAGLLWLPRPILAGLAALILLGHDALPFIQSVTAANFGRALLCNSPFVLPLGPAAPSILVAYSVGPWLGVMLTGYVVGPWFARPLPQRARLLRWAGVGLLGLFVVLRATNWYGDPAPWSVQPRGGLFTVLSFLNVSKYPPSLLFICLTLGVSLLLLSWLETPQNRLTGWLRTFGQVPFFYFVLHLLLISLGVWFWTQLAFGQAINLSFAAPPTWPREYAPSLERTYVVWAAVVLACYWPCRWYQRFKQRHTYWWLSYL</sequence>
<reference evidence="3 4" key="1">
    <citation type="submission" date="2019-04" db="EMBL/GenBank/DDBJ databases">
        <authorList>
            <person name="Feng G."/>
            <person name="Zhang J."/>
            <person name="Zhu H."/>
        </authorList>
    </citation>
    <scope>NUCLEOTIDE SEQUENCE [LARGE SCALE GENOMIC DNA]</scope>
    <source>
        <strain evidence="3 4">92R-1</strain>
    </source>
</reference>
<evidence type="ECO:0000259" key="2">
    <source>
        <dbReference type="Pfam" id="PF07786"/>
    </source>
</evidence>
<keyword evidence="4" id="KW-1185">Reference proteome</keyword>
<evidence type="ECO:0000313" key="3">
    <source>
        <dbReference type="EMBL" id="TGE08449.1"/>
    </source>
</evidence>
<name>A0A4Z0P8E2_9BACT</name>
<dbReference type="PANTHER" id="PTHR40407:SF1">
    <property type="entry name" value="HEPARAN-ALPHA-GLUCOSAMINIDE N-ACETYLTRANSFERASE CATALYTIC DOMAIN-CONTAINING PROTEIN"/>
    <property type="match status" value="1"/>
</dbReference>
<feature type="transmembrane region" description="Helical" evidence="1">
    <location>
        <begin position="231"/>
        <end position="250"/>
    </location>
</feature>
<dbReference type="EMBL" id="SRLA01000002">
    <property type="protein sequence ID" value="TGE08449.1"/>
    <property type="molecule type" value="Genomic_DNA"/>
</dbReference>
<feature type="transmembrane region" description="Helical" evidence="1">
    <location>
        <begin position="96"/>
        <end position="116"/>
    </location>
</feature>
<evidence type="ECO:0000313" key="4">
    <source>
        <dbReference type="Proteomes" id="UP000298337"/>
    </source>
</evidence>
<accession>A0A4Z0P8E2</accession>
<keyword evidence="1" id="KW-0812">Transmembrane</keyword>
<comment type="caution">
    <text evidence="3">The sequence shown here is derived from an EMBL/GenBank/DDBJ whole genome shotgun (WGS) entry which is preliminary data.</text>
</comment>
<dbReference type="InterPro" id="IPR012429">
    <property type="entry name" value="HGSNAT_cat"/>
</dbReference>
<feature type="transmembrane region" description="Helical" evidence="1">
    <location>
        <begin position="151"/>
        <end position="175"/>
    </location>
</feature>
<feature type="transmembrane region" description="Helical" evidence="1">
    <location>
        <begin position="316"/>
        <end position="341"/>
    </location>
</feature>
<keyword evidence="1" id="KW-1133">Transmembrane helix</keyword>
<feature type="transmembrane region" description="Helical" evidence="1">
    <location>
        <begin position="361"/>
        <end position="377"/>
    </location>
</feature>
<feature type="transmembrane region" description="Helical" evidence="1">
    <location>
        <begin position="63"/>
        <end position="84"/>
    </location>
</feature>
<dbReference type="PANTHER" id="PTHR40407">
    <property type="entry name" value="MEMBRANE PROTEIN-LIKE PROTEIN"/>
    <property type="match status" value="1"/>
</dbReference>
<evidence type="ECO:0000256" key="1">
    <source>
        <dbReference type="SAM" id="Phobius"/>
    </source>
</evidence>
<dbReference type="Pfam" id="PF07786">
    <property type="entry name" value="HGSNAT_cat"/>
    <property type="match status" value="1"/>
</dbReference>
<protein>
    <submittedName>
        <fullName evidence="3">DUF1624 domain-containing protein</fullName>
    </submittedName>
</protein>
<dbReference type="OrthoDB" id="508112at2"/>
<feature type="transmembrane region" description="Helical" evidence="1">
    <location>
        <begin position="278"/>
        <end position="296"/>
    </location>
</feature>
<feature type="domain" description="Heparan-alpha-glucosaminide N-acetyltransferase catalytic" evidence="2">
    <location>
        <begin position="17"/>
        <end position="233"/>
    </location>
</feature>